<evidence type="ECO:0000313" key="3">
    <source>
        <dbReference type="Proteomes" id="UP001642540"/>
    </source>
</evidence>
<dbReference type="EMBL" id="CAXLJM020000014">
    <property type="protein sequence ID" value="CAL8080872.1"/>
    <property type="molecule type" value="Genomic_DNA"/>
</dbReference>
<reference evidence="2 3" key="1">
    <citation type="submission" date="2024-08" db="EMBL/GenBank/DDBJ databases">
        <authorList>
            <person name="Cucini C."/>
            <person name="Frati F."/>
        </authorList>
    </citation>
    <scope>NUCLEOTIDE SEQUENCE [LARGE SCALE GENOMIC DNA]</scope>
</reference>
<keyword evidence="3" id="KW-1185">Reference proteome</keyword>
<gene>
    <name evidence="2" type="ORF">ODALV1_LOCUS4763</name>
</gene>
<protein>
    <submittedName>
        <fullName evidence="2">Uncharacterized protein</fullName>
    </submittedName>
</protein>
<feature type="compositionally biased region" description="Low complexity" evidence="1">
    <location>
        <begin position="185"/>
        <end position="201"/>
    </location>
</feature>
<feature type="compositionally biased region" description="Polar residues" evidence="1">
    <location>
        <begin position="175"/>
        <end position="184"/>
    </location>
</feature>
<feature type="compositionally biased region" description="Pro residues" evidence="1">
    <location>
        <begin position="202"/>
        <end position="218"/>
    </location>
</feature>
<feature type="region of interest" description="Disordered" evidence="1">
    <location>
        <begin position="126"/>
        <end position="232"/>
    </location>
</feature>
<dbReference type="Proteomes" id="UP001642540">
    <property type="component" value="Unassembled WGS sequence"/>
</dbReference>
<comment type="caution">
    <text evidence="2">The sequence shown here is derived from an EMBL/GenBank/DDBJ whole genome shotgun (WGS) entry which is preliminary data.</text>
</comment>
<accession>A0ABP1PWY9</accession>
<proteinExistence type="predicted"/>
<organism evidence="2 3">
    <name type="scientific">Orchesella dallaii</name>
    <dbReference type="NCBI Taxonomy" id="48710"/>
    <lineage>
        <taxon>Eukaryota</taxon>
        <taxon>Metazoa</taxon>
        <taxon>Ecdysozoa</taxon>
        <taxon>Arthropoda</taxon>
        <taxon>Hexapoda</taxon>
        <taxon>Collembola</taxon>
        <taxon>Entomobryomorpha</taxon>
        <taxon>Entomobryoidea</taxon>
        <taxon>Orchesellidae</taxon>
        <taxon>Orchesellinae</taxon>
        <taxon>Orchesella</taxon>
    </lineage>
</organism>
<evidence type="ECO:0000313" key="2">
    <source>
        <dbReference type="EMBL" id="CAL8080872.1"/>
    </source>
</evidence>
<sequence>MSTNNKARRTPSPSPTVTLDTISQPKIYRSSSEESIRVLHHAVLFPTSPHPQRVTYVRRTVESDSELVKRQLAMIATQPLTFAEDLALKRKQLEIRVEKRKRDKAVAATTPDGKMTVPDITIIPASGKLSPLPPSPTKVKNRASFKEKGNANTKIPKPTPTSPVRIPKPRIPLKNASNKQGNTTPININISKSPIPSLGPTTPSPSPSPIKSTPPSPLQSPKRKPSISIDKK</sequence>
<evidence type="ECO:0000256" key="1">
    <source>
        <dbReference type="SAM" id="MobiDB-lite"/>
    </source>
</evidence>
<feature type="region of interest" description="Disordered" evidence="1">
    <location>
        <begin position="1"/>
        <end position="23"/>
    </location>
</feature>
<name>A0ABP1PWY9_9HEXA</name>